<dbReference type="Proteomes" id="UP000035909">
    <property type="component" value="Unassembled WGS sequence"/>
</dbReference>
<organism evidence="2 3">
    <name type="scientific">Photobacterium ganghwense</name>
    <dbReference type="NCBI Taxonomy" id="320778"/>
    <lineage>
        <taxon>Bacteria</taxon>
        <taxon>Pseudomonadati</taxon>
        <taxon>Pseudomonadota</taxon>
        <taxon>Gammaproteobacteria</taxon>
        <taxon>Vibrionales</taxon>
        <taxon>Vibrionaceae</taxon>
        <taxon>Photobacterium</taxon>
    </lineage>
</organism>
<evidence type="ECO:0000313" key="3">
    <source>
        <dbReference type="Proteomes" id="UP000035909"/>
    </source>
</evidence>
<dbReference type="EMBL" id="LDOU01000006">
    <property type="protein sequence ID" value="KLV10654.1"/>
    <property type="molecule type" value="Genomic_DNA"/>
</dbReference>
<dbReference type="PROSITE" id="PS51186">
    <property type="entry name" value="GNAT"/>
    <property type="match status" value="1"/>
</dbReference>
<dbReference type="InterPro" id="IPR000182">
    <property type="entry name" value="GNAT_dom"/>
</dbReference>
<protein>
    <recommendedName>
        <fullName evidence="1">N-acetyltransferase domain-containing protein</fullName>
    </recommendedName>
</protein>
<evidence type="ECO:0000259" key="1">
    <source>
        <dbReference type="PROSITE" id="PS51186"/>
    </source>
</evidence>
<feature type="domain" description="N-acetyltransferase" evidence="1">
    <location>
        <begin position="8"/>
        <end position="175"/>
    </location>
</feature>
<dbReference type="Gene3D" id="3.40.630.30">
    <property type="match status" value="1"/>
</dbReference>
<dbReference type="GO" id="GO:0008999">
    <property type="term" value="F:protein-N-terminal-alanine acetyltransferase activity"/>
    <property type="evidence" value="ECO:0007669"/>
    <property type="project" value="TreeGrafter"/>
</dbReference>
<evidence type="ECO:0000313" key="2">
    <source>
        <dbReference type="EMBL" id="KLV10654.1"/>
    </source>
</evidence>
<comment type="caution">
    <text evidence="2">The sequence shown here is derived from an EMBL/GenBank/DDBJ whole genome shotgun (WGS) entry which is preliminary data.</text>
</comment>
<proteinExistence type="predicted"/>
<keyword evidence="3" id="KW-1185">Reference proteome</keyword>
<dbReference type="RefSeq" id="WP_047884838.1">
    <property type="nucleotide sequence ID" value="NZ_CP071326.1"/>
</dbReference>
<dbReference type="PANTHER" id="PTHR43441:SF3">
    <property type="entry name" value="ACETYLTRANSFERASE"/>
    <property type="match status" value="1"/>
</dbReference>
<dbReference type="STRING" id="320778.ABT57_07240"/>
<name>A0A0J1HGC9_9GAMM</name>
<dbReference type="AlphaFoldDB" id="A0A0J1HGC9"/>
<dbReference type="InterPro" id="IPR016181">
    <property type="entry name" value="Acyl_CoA_acyltransferase"/>
</dbReference>
<accession>A0A0J1HGC9</accession>
<sequence>MENHRIRLELPNMCHVESMYEAFEESREVLGRFMPWPHVVSSLDDIAENMQQAITNREKFEGELRYTLICKETERVLGVLGLTILDKTVPSFEIGYWLRNSAVGKGYMTEAVKLVEHYAFETLNANRIQICMADKNLKSRAIAERCGYNHEATLLNARRLPNGELGNTLIYCKLPA</sequence>
<dbReference type="PANTHER" id="PTHR43441">
    <property type="entry name" value="RIBOSOMAL-PROTEIN-SERINE ACETYLTRANSFERASE"/>
    <property type="match status" value="1"/>
</dbReference>
<dbReference type="GO" id="GO:1990189">
    <property type="term" value="F:protein N-terminal-serine acetyltransferase activity"/>
    <property type="evidence" value="ECO:0007669"/>
    <property type="project" value="TreeGrafter"/>
</dbReference>
<dbReference type="InterPro" id="IPR051908">
    <property type="entry name" value="Ribosomal_N-acetyltransferase"/>
</dbReference>
<dbReference type="PATRIC" id="fig|320778.3.peg.1565"/>
<dbReference type="Pfam" id="PF13302">
    <property type="entry name" value="Acetyltransf_3"/>
    <property type="match status" value="1"/>
</dbReference>
<dbReference type="SUPFAM" id="SSF55729">
    <property type="entry name" value="Acyl-CoA N-acyltransferases (Nat)"/>
    <property type="match status" value="1"/>
</dbReference>
<dbReference type="GO" id="GO:0005737">
    <property type="term" value="C:cytoplasm"/>
    <property type="evidence" value="ECO:0007669"/>
    <property type="project" value="TreeGrafter"/>
</dbReference>
<dbReference type="OrthoDB" id="9784707at2"/>
<reference evidence="2 3" key="1">
    <citation type="submission" date="2015-05" db="EMBL/GenBank/DDBJ databases">
        <title>Photobacterium galathea sp. nov.</title>
        <authorList>
            <person name="Machado H."/>
            <person name="Gram L."/>
        </authorList>
    </citation>
    <scope>NUCLEOTIDE SEQUENCE [LARGE SCALE GENOMIC DNA]</scope>
    <source>
        <strain evidence="2 3">DSM 22954</strain>
    </source>
</reference>
<gene>
    <name evidence="2" type="ORF">ABT57_07240</name>
</gene>